<dbReference type="GO" id="GO:0004016">
    <property type="term" value="F:adenylate cyclase activity"/>
    <property type="evidence" value="ECO:0007669"/>
    <property type="project" value="UniProtKB-ARBA"/>
</dbReference>
<gene>
    <name evidence="4" type="ORF">FHE65_15975</name>
    <name evidence="3" type="ORF">FHE65_31525</name>
</gene>
<sequence>MADDLARAILGAEPTFTSDEIAAAAGLSYEETRRLWRALGFPDSAGSKAFVPADLDALQTVRAIIGTGVIDEDTVIRLTRALGSTMSRLADWQVSTIAEVLERRGSDGEPERVAWSTSGRAVAEAMGPVFERLLVYAWRRHLAASATRAEALAADEEDVLRMVMTVGFADLVAFTKLSNGLDDDGLADLVEEFESRCIDVITEGGGRPIKTLGDAVLFVAETPELATDIAFAVVAEIGGDRDLPDVRVGLGTGPVISRLGDVYGPPVNLASRLTAVARRNRVIIDRATAAGLSDRFETRAMAQRHLRGFGTVEPLTVRHRWSYNG</sequence>
<comment type="caution">
    <text evidence="4">The sequence shown here is derived from an EMBL/GenBank/DDBJ whole genome shotgun (WGS) entry which is preliminary data.</text>
</comment>
<proteinExistence type="inferred from homology"/>
<dbReference type="SMART" id="SM00044">
    <property type="entry name" value="CYCc"/>
    <property type="match status" value="1"/>
</dbReference>
<dbReference type="Pfam" id="PF16701">
    <property type="entry name" value="Ad_Cy_reg"/>
    <property type="match status" value="1"/>
</dbReference>
<dbReference type="InterPro" id="IPR029787">
    <property type="entry name" value="Nucleotide_cyclase"/>
</dbReference>
<dbReference type="EMBL" id="VDFR01000206">
    <property type="protein sequence ID" value="TNC31215.1"/>
    <property type="molecule type" value="Genomic_DNA"/>
</dbReference>
<evidence type="ECO:0000313" key="5">
    <source>
        <dbReference type="Proteomes" id="UP000306740"/>
    </source>
</evidence>
<dbReference type="PROSITE" id="PS50125">
    <property type="entry name" value="GUANYLATE_CYCLASE_2"/>
    <property type="match status" value="1"/>
</dbReference>
<name>A0A5C4MP55_9ACTN</name>
<dbReference type="SUPFAM" id="SSF55073">
    <property type="entry name" value="Nucleotide cyclase"/>
    <property type="match status" value="1"/>
</dbReference>
<comment type="similarity">
    <text evidence="1">Belongs to the adenylyl cyclase class-3 family.</text>
</comment>
<dbReference type="PANTHER" id="PTHR43081:SF1">
    <property type="entry name" value="ADENYLATE CYCLASE, TERMINAL-DIFFERENTIATION SPECIFIC"/>
    <property type="match status" value="1"/>
</dbReference>
<dbReference type="EMBL" id="VDFR01000071">
    <property type="protein sequence ID" value="TNC44924.1"/>
    <property type="molecule type" value="Genomic_DNA"/>
</dbReference>
<dbReference type="RefSeq" id="WP_139086160.1">
    <property type="nucleotide sequence ID" value="NZ_VDFR01000071.1"/>
</dbReference>
<dbReference type="GO" id="GO:0035556">
    <property type="term" value="P:intracellular signal transduction"/>
    <property type="evidence" value="ECO:0007669"/>
    <property type="project" value="InterPro"/>
</dbReference>
<evidence type="ECO:0000313" key="3">
    <source>
        <dbReference type="EMBL" id="TNC31215.1"/>
    </source>
</evidence>
<evidence type="ECO:0000313" key="4">
    <source>
        <dbReference type="EMBL" id="TNC44924.1"/>
    </source>
</evidence>
<dbReference type="PANTHER" id="PTHR43081">
    <property type="entry name" value="ADENYLATE CYCLASE, TERMINAL-DIFFERENTIATION SPECIFIC-RELATED"/>
    <property type="match status" value="1"/>
</dbReference>
<dbReference type="InterPro" id="IPR032026">
    <property type="entry name" value="Ad_Cy_reg"/>
</dbReference>
<dbReference type="InterPro" id="IPR050697">
    <property type="entry name" value="Adenylyl/Guanylyl_Cyclase_3/4"/>
</dbReference>
<dbReference type="CDD" id="cd07302">
    <property type="entry name" value="CHD"/>
    <property type="match status" value="1"/>
</dbReference>
<protein>
    <submittedName>
        <fullName evidence="4">Adenylate/guanylate cyclase domain-containing protein</fullName>
    </submittedName>
</protein>
<dbReference type="Proteomes" id="UP000306740">
    <property type="component" value="Unassembled WGS sequence"/>
</dbReference>
<dbReference type="OrthoDB" id="310836at2"/>
<feature type="domain" description="Guanylate cyclase" evidence="2">
    <location>
        <begin position="165"/>
        <end position="274"/>
    </location>
</feature>
<reference evidence="4 5" key="1">
    <citation type="submission" date="2019-05" db="EMBL/GenBank/DDBJ databases">
        <title>Mumia sp. nov., isolated from the intestinal contents of plateau pika (Ochotona curzoniae) in the Qinghai-Tibet plateau of China.</title>
        <authorList>
            <person name="Tian Z."/>
        </authorList>
    </citation>
    <scope>NUCLEOTIDE SEQUENCE [LARGE SCALE GENOMIC DNA]</scope>
    <source>
        <strain evidence="5">527</strain>
        <strain evidence="4">Z527</strain>
    </source>
</reference>
<dbReference type="Pfam" id="PF00211">
    <property type="entry name" value="Guanylate_cyc"/>
    <property type="match status" value="1"/>
</dbReference>
<organism evidence="4 5">
    <name type="scientific">Mumia zhuanghuii</name>
    <dbReference type="NCBI Taxonomy" id="2585211"/>
    <lineage>
        <taxon>Bacteria</taxon>
        <taxon>Bacillati</taxon>
        <taxon>Actinomycetota</taxon>
        <taxon>Actinomycetes</taxon>
        <taxon>Propionibacteriales</taxon>
        <taxon>Nocardioidaceae</taxon>
        <taxon>Mumia</taxon>
    </lineage>
</organism>
<dbReference type="GO" id="GO:0009190">
    <property type="term" value="P:cyclic nucleotide biosynthetic process"/>
    <property type="evidence" value="ECO:0007669"/>
    <property type="project" value="InterPro"/>
</dbReference>
<evidence type="ECO:0000259" key="2">
    <source>
        <dbReference type="PROSITE" id="PS50125"/>
    </source>
</evidence>
<dbReference type="AlphaFoldDB" id="A0A5C4MP55"/>
<accession>A0A5C4MP55</accession>
<evidence type="ECO:0000256" key="1">
    <source>
        <dbReference type="ARBA" id="ARBA00005381"/>
    </source>
</evidence>
<dbReference type="Gene3D" id="3.30.70.1230">
    <property type="entry name" value="Nucleotide cyclase"/>
    <property type="match status" value="1"/>
</dbReference>
<dbReference type="InterPro" id="IPR001054">
    <property type="entry name" value="A/G_cyclase"/>
</dbReference>